<evidence type="ECO:0000256" key="1">
    <source>
        <dbReference type="SAM" id="Coils"/>
    </source>
</evidence>
<dbReference type="PANTHER" id="PTHR10745:SF8">
    <property type="entry name" value="DNA POLYMERASE SUBUNIT GAMMA-2, MITOCHONDRIAL"/>
    <property type="match status" value="1"/>
</dbReference>
<feature type="coiled-coil region" evidence="1">
    <location>
        <begin position="119"/>
        <end position="146"/>
    </location>
</feature>
<evidence type="ECO:0000259" key="2">
    <source>
        <dbReference type="Pfam" id="PF03129"/>
    </source>
</evidence>
<evidence type="ECO:0000313" key="3">
    <source>
        <dbReference type="Proteomes" id="UP000515145"/>
    </source>
</evidence>
<dbReference type="Gene3D" id="3.40.50.800">
    <property type="entry name" value="Anticodon-binding domain"/>
    <property type="match status" value="1"/>
</dbReference>
<dbReference type="OrthoDB" id="57698at2759"/>
<dbReference type="InterPro" id="IPR004154">
    <property type="entry name" value="Anticodon-bd"/>
</dbReference>
<dbReference type="GeneID" id="114437816"/>
<dbReference type="InterPro" id="IPR036621">
    <property type="entry name" value="Anticodon-bd_dom_sf"/>
</dbReference>
<evidence type="ECO:0000313" key="4">
    <source>
        <dbReference type="RefSeq" id="XP_028264551.1"/>
    </source>
</evidence>
<dbReference type="FunCoup" id="A0A6P7IIG9">
    <property type="interactions" value="1484"/>
</dbReference>
<dbReference type="PANTHER" id="PTHR10745">
    <property type="entry name" value="GLYCYL-TRNA SYNTHETASE/DNA POLYMERASE SUBUNIT GAMMA-2"/>
    <property type="match status" value="1"/>
</dbReference>
<protein>
    <submittedName>
        <fullName evidence="4">DNA polymerase subunit gamma-2, mitochondrial</fullName>
    </submittedName>
</protein>
<dbReference type="GO" id="GO:0005739">
    <property type="term" value="C:mitochondrion"/>
    <property type="evidence" value="ECO:0007669"/>
    <property type="project" value="TreeGrafter"/>
</dbReference>
<dbReference type="InParanoid" id="A0A6P7IIG9"/>
<dbReference type="InterPro" id="IPR027031">
    <property type="entry name" value="Gly-tRNA_synthase/POLG2"/>
</dbReference>
<proteinExistence type="predicted"/>
<dbReference type="GO" id="GO:0006264">
    <property type="term" value="P:mitochondrial DNA replication"/>
    <property type="evidence" value="ECO:0007669"/>
    <property type="project" value="TreeGrafter"/>
</dbReference>
<keyword evidence="1" id="KW-0175">Coiled coil</keyword>
<dbReference type="RefSeq" id="XP_028264551.1">
    <property type="nucleotide sequence ID" value="XM_028408750.1"/>
</dbReference>
<dbReference type="Pfam" id="PF03129">
    <property type="entry name" value="HGTP_anticodon"/>
    <property type="match status" value="1"/>
</dbReference>
<organism evidence="3 4">
    <name type="scientific">Parambassis ranga</name>
    <name type="common">Indian glassy fish</name>
    <dbReference type="NCBI Taxonomy" id="210632"/>
    <lineage>
        <taxon>Eukaryota</taxon>
        <taxon>Metazoa</taxon>
        <taxon>Chordata</taxon>
        <taxon>Craniata</taxon>
        <taxon>Vertebrata</taxon>
        <taxon>Euteleostomi</taxon>
        <taxon>Actinopterygii</taxon>
        <taxon>Neopterygii</taxon>
        <taxon>Teleostei</taxon>
        <taxon>Neoteleostei</taxon>
        <taxon>Acanthomorphata</taxon>
        <taxon>Ovalentaria</taxon>
        <taxon>Ambassidae</taxon>
        <taxon>Parambassis</taxon>
    </lineage>
</organism>
<reference evidence="4" key="1">
    <citation type="submission" date="2025-08" db="UniProtKB">
        <authorList>
            <consortium name="RefSeq"/>
        </authorList>
    </citation>
    <scope>IDENTIFICATION</scope>
</reference>
<dbReference type="SUPFAM" id="SSF55681">
    <property type="entry name" value="Class II aaRS and biotin synthetases"/>
    <property type="match status" value="1"/>
</dbReference>
<gene>
    <name evidence="4" type="primary">polg2</name>
</gene>
<dbReference type="InterPro" id="IPR045864">
    <property type="entry name" value="aa-tRNA-synth_II/BPL/LPL"/>
</dbReference>
<accession>A0A6P7IIG9</accession>
<dbReference type="Gene3D" id="3.30.930.10">
    <property type="entry name" value="Bira Bifunctional Protein, Domain 2"/>
    <property type="match status" value="1"/>
</dbReference>
<dbReference type="SUPFAM" id="SSF52954">
    <property type="entry name" value="Class II aaRS ABD-related"/>
    <property type="match status" value="1"/>
</dbReference>
<keyword evidence="3" id="KW-1185">Reference proteome</keyword>
<feature type="domain" description="Anticodon-binding" evidence="2">
    <location>
        <begin position="392"/>
        <end position="442"/>
    </location>
</feature>
<dbReference type="Proteomes" id="UP000515145">
    <property type="component" value="Chromosome 1"/>
</dbReference>
<dbReference type="AlphaFoldDB" id="A0A6P7IIG9"/>
<dbReference type="CTD" id="11232"/>
<name>A0A6P7IIG9_9TELE</name>
<sequence length="450" mass="50965">MLTVCIRRALTKRSSSLKNKHCSRTRSSSSSTEDPDQFRTLLQLCVDRYYVSPGQVNTELFQRGMCCNYGPLGTELRRNLLDQWWRSVTRSRAQVFGINTNSGLDRTAEGQGPLRIVDYENLKQLLERQELSKEQLIQEAHLLLQRCPSVRTNLLQGALEQFVPTLGVVSRKLPFGLAETGLCLQPAEGSGCPAEVTQTSLVWFCSLHTSSQWLDHWTRQRLKWWRKFALSPSDFSSSEVPPEELEQAASRGVRIMYSFPWGQESLETLWNRGNAELLHTHQGVRSKLQCRDGRKSIPHVVSITGNMDRGMLAFLSNSLQQLKRQDGKQKLLQRKVLKLHPVLAPVKVALDIGKGATMEQRQVCEGLLLEFLEAKISTWPGYLETLTTSLEQLNAKYDEMGVLFTVAIGENTLESGLLQVRSRDTTIKETMHISEVKNFISKYISAADNI</sequence>